<dbReference type="InterPro" id="IPR035979">
    <property type="entry name" value="RBD_domain_sf"/>
</dbReference>
<dbReference type="Proteomes" id="UP000095009">
    <property type="component" value="Unassembled WGS sequence"/>
</dbReference>
<keyword evidence="10" id="KW-1185">Reference proteome</keyword>
<dbReference type="PROSITE" id="PS50102">
    <property type="entry name" value="RRM"/>
    <property type="match status" value="1"/>
</dbReference>
<dbReference type="InterPro" id="IPR034393">
    <property type="entry name" value="TatSF1-like"/>
</dbReference>
<dbReference type="GO" id="GO:0000398">
    <property type="term" value="P:mRNA splicing, via spliceosome"/>
    <property type="evidence" value="ECO:0007669"/>
    <property type="project" value="InterPro"/>
</dbReference>
<organism evidence="9 10">
    <name type="scientific">Nadsonia fulvescens var. elongata DSM 6958</name>
    <dbReference type="NCBI Taxonomy" id="857566"/>
    <lineage>
        <taxon>Eukaryota</taxon>
        <taxon>Fungi</taxon>
        <taxon>Dikarya</taxon>
        <taxon>Ascomycota</taxon>
        <taxon>Saccharomycotina</taxon>
        <taxon>Dipodascomycetes</taxon>
        <taxon>Dipodascales</taxon>
        <taxon>Dipodascales incertae sedis</taxon>
        <taxon>Nadsonia</taxon>
    </lineage>
</organism>
<dbReference type="EMBL" id="KV454414">
    <property type="protein sequence ID" value="ODQ63661.1"/>
    <property type="molecule type" value="Genomic_DNA"/>
</dbReference>
<dbReference type="PANTHER" id="PTHR15608">
    <property type="entry name" value="SPLICING FACTOR U2AF-ASSOCIATED PROTEIN 2"/>
    <property type="match status" value="1"/>
</dbReference>
<dbReference type="OrthoDB" id="10258585at2759"/>
<feature type="non-terminal residue" evidence="9">
    <location>
        <position position="288"/>
    </location>
</feature>
<evidence type="ECO:0000259" key="8">
    <source>
        <dbReference type="PROSITE" id="PS50102"/>
    </source>
</evidence>
<evidence type="ECO:0000256" key="5">
    <source>
        <dbReference type="ARBA" id="ARBA00023187"/>
    </source>
</evidence>
<keyword evidence="4 6" id="KW-0694">RNA-binding</keyword>
<dbReference type="Pfam" id="PF00076">
    <property type="entry name" value="RRM_1"/>
    <property type="match status" value="1"/>
</dbReference>
<dbReference type="Gene3D" id="3.30.70.330">
    <property type="match status" value="1"/>
</dbReference>
<name>A0A1E3PE39_9ASCO</name>
<evidence type="ECO:0000256" key="3">
    <source>
        <dbReference type="ARBA" id="ARBA00022737"/>
    </source>
</evidence>
<protein>
    <recommendedName>
        <fullName evidence="8">RRM domain-containing protein</fullName>
    </recommendedName>
</protein>
<evidence type="ECO:0000256" key="4">
    <source>
        <dbReference type="ARBA" id="ARBA00022884"/>
    </source>
</evidence>
<evidence type="ECO:0000256" key="7">
    <source>
        <dbReference type="SAM" id="MobiDB-lite"/>
    </source>
</evidence>
<evidence type="ECO:0000256" key="6">
    <source>
        <dbReference type="PROSITE-ProRule" id="PRU00176"/>
    </source>
</evidence>
<dbReference type="SMART" id="SM00360">
    <property type="entry name" value="RRM"/>
    <property type="match status" value="1"/>
</dbReference>
<evidence type="ECO:0000313" key="9">
    <source>
        <dbReference type="EMBL" id="ODQ63661.1"/>
    </source>
</evidence>
<accession>A0A1E3PE39</accession>
<feature type="region of interest" description="Disordered" evidence="7">
    <location>
        <begin position="26"/>
        <end position="48"/>
    </location>
</feature>
<keyword evidence="3" id="KW-0677">Repeat</keyword>
<dbReference type="SUPFAM" id="SSF54928">
    <property type="entry name" value="RNA-binding domain, RBD"/>
    <property type="match status" value="1"/>
</dbReference>
<dbReference type="InterPro" id="IPR012677">
    <property type="entry name" value="Nucleotide-bd_a/b_plait_sf"/>
</dbReference>
<feature type="region of interest" description="Disordered" evidence="7">
    <location>
        <begin position="102"/>
        <end position="135"/>
    </location>
</feature>
<dbReference type="GO" id="GO:0003723">
    <property type="term" value="F:RNA binding"/>
    <property type="evidence" value="ECO:0007669"/>
    <property type="project" value="UniProtKB-UniRule"/>
</dbReference>
<dbReference type="CDD" id="cd12281">
    <property type="entry name" value="RRM1_TatSF1_like"/>
    <property type="match status" value="1"/>
</dbReference>
<feature type="domain" description="RRM" evidence="8">
    <location>
        <begin position="167"/>
        <end position="255"/>
    </location>
</feature>
<reference evidence="9 10" key="1">
    <citation type="journal article" date="2016" name="Proc. Natl. Acad. Sci. U.S.A.">
        <title>Comparative genomics of biotechnologically important yeasts.</title>
        <authorList>
            <person name="Riley R."/>
            <person name="Haridas S."/>
            <person name="Wolfe K.H."/>
            <person name="Lopes M.R."/>
            <person name="Hittinger C.T."/>
            <person name="Goeker M."/>
            <person name="Salamov A.A."/>
            <person name="Wisecaver J.H."/>
            <person name="Long T.M."/>
            <person name="Calvey C.H."/>
            <person name="Aerts A.L."/>
            <person name="Barry K.W."/>
            <person name="Choi C."/>
            <person name="Clum A."/>
            <person name="Coughlan A.Y."/>
            <person name="Deshpande S."/>
            <person name="Douglass A.P."/>
            <person name="Hanson S.J."/>
            <person name="Klenk H.-P."/>
            <person name="LaButti K.M."/>
            <person name="Lapidus A."/>
            <person name="Lindquist E.A."/>
            <person name="Lipzen A.M."/>
            <person name="Meier-Kolthoff J.P."/>
            <person name="Ohm R.A."/>
            <person name="Otillar R.P."/>
            <person name="Pangilinan J.L."/>
            <person name="Peng Y."/>
            <person name="Rokas A."/>
            <person name="Rosa C.A."/>
            <person name="Scheuner C."/>
            <person name="Sibirny A.A."/>
            <person name="Slot J.C."/>
            <person name="Stielow J.B."/>
            <person name="Sun H."/>
            <person name="Kurtzman C.P."/>
            <person name="Blackwell M."/>
            <person name="Grigoriev I.V."/>
            <person name="Jeffries T.W."/>
        </authorList>
    </citation>
    <scope>NUCLEOTIDE SEQUENCE [LARGE SCALE GENOMIC DNA]</scope>
    <source>
        <strain evidence="9 10">DSM 6958</strain>
    </source>
</reference>
<dbReference type="InterPro" id="IPR000504">
    <property type="entry name" value="RRM_dom"/>
</dbReference>
<feature type="compositionally biased region" description="Basic and acidic residues" evidence="7">
    <location>
        <begin position="102"/>
        <end position="134"/>
    </location>
</feature>
<dbReference type="InterPro" id="IPR034392">
    <property type="entry name" value="TatSF1-like_RRM1"/>
</dbReference>
<keyword evidence="5" id="KW-0508">mRNA splicing</keyword>
<evidence type="ECO:0000313" key="10">
    <source>
        <dbReference type="Proteomes" id="UP000095009"/>
    </source>
</evidence>
<dbReference type="AlphaFoldDB" id="A0A1E3PE39"/>
<evidence type="ECO:0000256" key="2">
    <source>
        <dbReference type="ARBA" id="ARBA00022664"/>
    </source>
</evidence>
<evidence type="ECO:0000256" key="1">
    <source>
        <dbReference type="ARBA" id="ARBA00007747"/>
    </source>
</evidence>
<feature type="region of interest" description="Disordered" evidence="7">
    <location>
        <begin position="256"/>
        <end position="288"/>
    </location>
</feature>
<dbReference type="STRING" id="857566.A0A1E3PE39"/>
<comment type="similarity">
    <text evidence="1">Belongs to the HTATSF1 family.</text>
</comment>
<dbReference type="GO" id="GO:0005684">
    <property type="term" value="C:U2-type spliceosomal complex"/>
    <property type="evidence" value="ECO:0007669"/>
    <property type="project" value="TreeGrafter"/>
</dbReference>
<proteinExistence type="inferred from homology"/>
<dbReference type="PANTHER" id="PTHR15608:SF0">
    <property type="entry name" value="HIV TAT-SPECIFIC FACTOR 1"/>
    <property type="match status" value="1"/>
</dbReference>
<dbReference type="GO" id="GO:0005686">
    <property type="term" value="C:U2 snRNP"/>
    <property type="evidence" value="ECO:0007669"/>
    <property type="project" value="TreeGrafter"/>
</dbReference>
<dbReference type="FunFam" id="3.30.70.330:FF:000329">
    <property type="entry name" value="splicing factor U2AF-associated protein 2"/>
    <property type="match status" value="1"/>
</dbReference>
<gene>
    <name evidence="9" type="ORF">NADFUDRAFT_48008</name>
</gene>
<sequence length="288" mass="32600">MNHKSSLESTNTSIVGSVPYVKQASSTSTDIDKSVSSESPALPAQFQGKEDAVAYSTRTGLWQFEDIDTGLNYEYNPGIKLWLPVADENAEWMLKSTYDDHFNDNKHVPRGENQKDNDKNHTEENSNIERERGIKNTGSCEENVVNAKKRIKLSKPAKTAEKKKRNTAVYVSNIPLDTTVEELNHVFSRFGVIAEDLITGEKRIKIYTDEHGQPKGDGLIIFFKPESVKLAIQMLDDTELRYGDGQRIQLQEATFKDKPEIKKYQGENDNDDRGSIETKPELSKKQKN</sequence>
<keyword evidence="2" id="KW-0507">mRNA processing</keyword>